<organism evidence="6 7">
    <name type="scientific">Paecilomyces lecythidis</name>
    <dbReference type="NCBI Taxonomy" id="3004212"/>
    <lineage>
        <taxon>Eukaryota</taxon>
        <taxon>Fungi</taxon>
        <taxon>Dikarya</taxon>
        <taxon>Ascomycota</taxon>
        <taxon>Pezizomycotina</taxon>
        <taxon>Eurotiomycetes</taxon>
        <taxon>Eurotiomycetidae</taxon>
        <taxon>Eurotiales</taxon>
        <taxon>Thermoascaceae</taxon>
        <taxon>Paecilomyces</taxon>
    </lineage>
</organism>
<evidence type="ECO:0008006" key="8">
    <source>
        <dbReference type="Google" id="ProtNLM"/>
    </source>
</evidence>
<evidence type="ECO:0000256" key="4">
    <source>
        <dbReference type="ARBA" id="ARBA00022691"/>
    </source>
</evidence>
<comment type="similarity">
    <text evidence="1">Belongs to the CFA/CMAS family.</text>
</comment>
<evidence type="ECO:0000313" key="7">
    <source>
        <dbReference type="Proteomes" id="UP001583193"/>
    </source>
</evidence>
<evidence type="ECO:0000313" key="6">
    <source>
        <dbReference type="EMBL" id="KAL1868402.1"/>
    </source>
</evidence>
<protein>
    <recommendedName>
        <fullName evidence="8">Cyclopropane-fatty-acyl-phospholipid synthase</fullName>
    </recommendedName>
</protein>
<reference evidence="6 7" key="1">
    <citation type="journal article" date="2024" name="IMA Fungus">
        <title>IMA Genome - F19 : A genome assembly and annotation guide to empower mycologists, including annotated draft genome sequences of Ceratocystis pirilliformis, Diaporthe australafricana, Fusarium ophioides, Paecilomyces lecythidis, and Sporothrix stenoceras.</title>
        <authorList>
            <person name="Aylward J."/>
            <person name="Wilson A.M."/>
            <person name="Visagie C.M."/>
            <person name="Spraker J."/>
            <person name="Barnes I."/>
            <person name="Buitendag C."/>
            <person name="Ceriani C."/>
            <person name="Del Mar Angel L."/>
            <person name="du Plessis D."/>
            <person name="Fuchs T."/>
            <person name="Gasser K."/>
            <person name="Kramer D."/>
            <person name="Li W."/>
            <person name="Munsamy K."/>
            <person name="Piso A."/>
            <person name="Price J.L."/>
            <person name="Sonnekus B."/>
            <person name="Thomas C."/>
            <person name="van der Nest A."/>
            <person name="van Dijk A."/>
            <person name="van Heerden A."/>
            <person name="van Vuuren N."/>
            <person name="Yilmaz N."/>
            <person name="Duong T.A."/>
            <person name="van der Merwe N.A."/>
            <person name="Wingfield M.J."/>
            <person name="Wingfield B.D."/>
        </authorList>
    </citation>
    <scope>NUCLEOTIDE SEQUENCE [LARGE SCALE GENOMIC DNA]</scope>
    <source>
        <strain evidence="6 7">CMW 18167</strain>
    </source>
</reference>
<dbReference type="PANTHER" id="PTHR43667:SF1">
    <property type="entry name" value="CYCLOPROPANE-FATTY-ACYL-PHOSPHOLIPID SYNTHASE"/>
    <property type="match status" value="1"/>
</dbReference>
<proteinExistence type="inferred from homology"/>
<dbReference type="SUPFAM" id="SSF53335">
    <property type="entry name" value="S-adenosyl-L-methionine-dependent methyltransferases"/>
    <property type="match status" value="1"/>
</dbReference>
<evidence type="ECO:0000256" key="5">
    <source>
        <dbReference type="ARBA" id="ARBA00023098"/>
    </source>
</evidence>
<keyword evidence="2" id="KW-0489">Methyltransferase</keyword>
<evidence type="ECO:0000256" key="3">
    <source>
        <dbReference type="ARBA" id="ARBA00022679"/>
    </source>
</evidence>
<evidence type="ECO:0000256" key="1">
    <source>
        <dbReference type="ARBA" id="ARBA00010815"/>
    </source>
</evidence>
<dbReference type="Gene3D" id="3.40.50.150">
    <property type="entry name" value="Vaccinia Virus protein VP39"/>
    <property type="match status" value="1"/>
</dbReference>
<keyword evidence="3" id="KW-0808">Transferase</keyword>
<comment type="caution">
    <text evidence="6">The sequence shown here is derived from an EMBL/GenBank/DDBJ whole genome shotgun (WGS) entry which is preliminary data.</text>
</comment>
<dbReference type="InterPro" id="IPR050723">
    <property type="entry name" value="CFA/CMAS"/>
</dbReference>
<dbReference type="PIRSF" id="PIRSF003085">
    <property type="entry name" value="CMAS"/>
    <property type="match status" value="1"/>
</dbReference>
<dbReference type="InterPro" id="IPR029063">
    <property type="entry name" value="SAM-dependent_MTases_sf"/>
</dbReference>
<accession>A0ABR3WY39</accession>
<dbReference type="Pfam" id="PF02353">
    <property type="entry name" value="CMAS"/>
    <property type="match status" value="1"/>
</dbReference>
<dbReference type="EMBL" id="JAVDPF010000039">
    <property type="protein sequence ID" value="KAL1868402.1"/>
    <property type="molecule type" value="Genomic_DNA"/>
</dbReference>
<keyword evidence="4" id="KW-0949">S-adenosyl-L-methionine</keyword>
<name>A0ABR3WY39_9EURO</name>
<keyword evidence="7" id="KW-1185">Reference proteome</keyword>
<dbReference type="CDD" id="cd02440">
    <property type="entry name" value="AdoMet_MTases"/>
    <property type="match status" value="1"/>
</dbReference>
<evidence type="ECO:0000256" key="2">
    <source>
        <dbReference type="ARBA" id="ARBA00022603"/>
    </source>
</evidence>
<dbReference type="Proteomes" id="UP001583193">
    <property type="component" value="Unassembled WGS sequence"/>
</dbReference>
<sequence length="400" mass="45599">MSPESPRHVLPRTGLCALLGDFDTPGEIQLPSGRIFSVGIGGEPVYRVIFHSEHAVRTPMTELSVGRAFVAGEIDVEGALDVLFDVRGKVRDKVPLRQRFQFAYDFLRTATKMNAKAIGEHYDRGDDFYLTFIDKRFRFYSHGLFKEPGETIEEASEHKLESMYSSLGLQRGMRLLDIGGGWGGVTEYCGARGVHVTTLTLAKDSARYIRRLIEENNLPGEVLLQDFLQHRPKEPYDHVVIYGVIEHIPNYRRFAGAVWDVLKPGGRIYLDGSAAVEKFAVSSFTRDYIWRGTHTFMALQDVIAEFLRHGFEVIDVARETRDYELTMREWANRLDHSKHDIIAGWGEETYRVFRLFLWGGAHAFRTNALQAYHLVAERTSSPGPRPSNMRRIINFLGSLR</sequence>
<gene>
    <name evidence="6" type="ORF">Plec18167_008328</name>
</gene>
<keyword evidence="5" id="KW-0443">Lipid metabolism</keyword>
<dbReference type="InterPro" id="IPR003333">
    <property type="entry name" value="CMAS"/>
</dbReference>
<dbReference type="PANTHER" id="PTHR43667">
    <property type="entry name" value="CYCLOPROPANE-FATTY-ACYL-PHOSPHOLIPID SYNTHASE"/>
    <property type="match status" value="1"/>
</dbReference>